<dbReference type="Proteomes" id="UP001208570">
    <property type="component" value="Unassembled WGS sequence"/>
</dbReference>
<name>A0AAD9K786_9ANNE</name>
<dbReference type="AlphaFoldDB" id="A0AAD9K786"/>
<reference evidence="1" key="1">
    <citation type="journal article" date="2023" name="Mol. Biol. Evol.">
        <title>Third-Generation Sequencing Reveals the Adaptive Role of the Epigenome in Three Deep-Sea Polychaetes.</title>
        <authorList>
            <person name="Perez M."/>
            <person name="Aroh O."/>
            <person name="Sun Y."/>
            <person name="Lan Y."/>
            <person name="Juniper S.K."/>
            <person name="Young C.R."/>
            <person name="Angers B."/>
            <person name="Qian P.Y."/>
        </authorList>
    </citation>
    <scope>NUCLEOTIDE SEQUENCE</scope>
    <source>
        <strain evidence="1">P08H-3</strain>
    </source>
</reference>
<dbReference type="EMBL" id="JAODUP010000043">
    <property type="protein sequence ID" value="KAK2166022.1"/>
    <property type="molecule type" value="Genomic_DNA"/>
</dbReference>
<evidence type="ECO:0000313" key="1">
    <source>
        <dbReference type="EMBL" id="KAK2166022.1"/>
    </source>
</evidence>
<comment type="caution">
    <text evidence="1">The sequence shown here is derived from an EMBL/GenBank/DDBJ whole genome shotgun (WGS) entry which is preliminary data.</text>
</comment>
<gene>
    <name evidence="1" type="ORF">LSH36_43g00026</name>
</gene>
<evidence type="ECO:0000313" key="2">
    <source>
        <dbReference type="Proteomes" id="UP001208570"/>
    </source>
</evidence>
<organism evidence="1 2">
    <name type="scientific">Paralvinella palmiformis</name>
    <dbReference type="NCBI Taxonomy" id="53620"/>
    <lineage>
        <taxon>Eukaryota</taxon>
        <taxon>Metazoa</taxon>
        <taxon>Spiralia</taxon>
        <taxon>Lophotrochozoa</taxon>
        <taxon>Annelida</taxon>
        <taxon>Polychaeta</taxon>
        <taxon>Sedentaria</taxon>
        <taxon>Canalipalpata</taxon>
        <taxon>Terebellida</taxon>
        <taxon>Terebelliformia</taxon>
        <taxon>Alvinellidae</taxon>
        <taxon>Paralvinella</taxon>
    </lineage>
</organism>
<keyword evidence="2" id="KW-1185">Reference proteome</keyword>
<accession>A0AAD9K786</accession>
<sequence length="18" mass="1977">MKSYSSPNLSCLKLPLPV</sequence>
<protein>
    <submittedName>
        <fullName evidence="1">Uncharacterized protein</fullName>
    </submittedName>
</protein>
<proteinExistence type="predicted"/>